<feature type="domain" description="Stealth protein CR1 conserved region 1" evidence="5">
    <location>
        <begin position="77"/>
        <end position="97"/>
    </location>
</feature>
<dbReference type="Proteomes" id="UP000762676">
    <property type="component" value="Unassembled WGS sequence"/>
</dbReference>
<evidence type="ECO:0000259" key="5">
    <source>
        <dbReference type="Pfam" id="PF17101"/>
    </source>
</evidence>
<name>A0AAV4GM76_9GAST</name>
<dbReference type="Gene3D" id="4.10.470.20">
    <property type="match status" value="1"/>
</dbReference>
<evidence type="ECO:0000259" key="6">
    <source>
        <dbReference type="Pfam" id="PF17102"/>
    </source>
</evidence>
<dbReference type="InterPro" id="IPR031358">
    <property type="entry name" value="Stealth_CR1"/>
</dbReference>
<protein>
    <submittedName>
        <fullName evidence="7">N-acetylglucosamine-1-phosphotransferase subunits alpha/beta</fullName>
    </submittedName>
</protein>
<dbReference type="GO" id="GO:0046835">
    <property type="term" value="P:carbohydrate phosphorylation"/>
    <property type="evidence" value="ECO:0007669"/>
    <property type="project" value="TreeGrafter"/>
</dbReference>
<dbReference type="PANTHER" id="PTHR24045">
    <property type="match status" value="1"/>
</dbReference>
<dbReference type="InterPro" id="IPR018247">
    <property type="entry name" value="EF_Hand_1_Ca_BS"/>
</dbReference>
<keyword evidence="3" id="KW-1133">Transmembrane helix</keyword>
<sequence>MEERLKKILQKRFYDLLSHKNGILMMMAGTFLLTISAFHFGEALLEWSQDKYEAMFHSFSDNVAQKNFRDRLSTALPIDVVYTWVNGSDPELLRQLEMIKVSPSNKINSTSEIRCPYTNCVCVGLLLSPPLPAAVTLDELKLIKFSIEGVEGRLLFSNVTHLKEIRQQSDWPGNFTQLDLPTEHDATQILSVTGSHWSYNGVNYTVNKAFYTSDMSLRHGINAPSVVMMSGYPSRYAENDIKMSLSSRVNDTIKFPIEDTGLAIDGKTVMFNQVKLVWSLQQDVKDDVIAASRFEDNEELRYSLRSIEKYAPWVRHIFIVTNGQIPYWLNLDSPRLTVVTHDEIFQNKSHLPSFSSPAIEAHIHQIPGLSDRFIYMNDDVMFGRPVWPEDFYTHSSGQKVRICKSNSGAVQYGVGFHGQAAADTTSYCATGCADTWLSDKYCDQTVQLLDHGELFFQACNNLECGFDTGDCGTNDFHQLHGFDLRIGKTHYRAPPGEHLMYFNLTELLGDEGKVSSARAKANKAVRVASVTNKFKVMSLILHPGHNATTVTLSLEYNKGANTSFSFEKDLEEPVANEYIVEGWQGRQLLDTFGDSLRHVNSLYNKEFGFAARKVPAHMPHFIDKNIMNELQDRFPQQWEDTSSHQIRNSADMQYSFSYFYYLMGVTEEVPVGTVFEDMDTDMSGVLSDREIRTLATRLYDLPLYLE</sequence>
<feature type="transmembrane region" description="Helical" evidence="3">
    <location>
        <begin position="21"/>
        <end position="41"/>
    </location>
</feature>
<evidence type="ECO:0000259" key="4">
    <source>
        <dbReference type="Pfam" id="PF11380"/>
    </source>
</evidence>
<accession>A0AAV4GM76</accession>
<evidence type="ECO:0000313" key="7">
    <source>
        <dbReference type="EMBL" id="GFR86364.1"/>
    </source>
</evidence>
<evidence type="ECO:0000256" key="2">
    <source>
        <dbReference type="ARBA" id="ARBA00022679"/>
    </source>
</evidence>
<feature type="domain" description="Stealth protein CR2 conserved region 2" evidence="4">
    <location>
        <begin position="293"/>
        <end position="399"/>
    </location>
</feature>
<evidence type="ECO:0000256" key="1">
    <source>
        <dbReference type="ARBA" id="ARBA00007583"/>
    </source>
</evidence>
<dbReference type="PANTHER" id="PTHR24045:SF0">
    <property type="entry name" value="N-ACETYLGLUCOSAMINE-1-PHOSPHOTRANSFERASE SUBUNITS ALPHA_BETA"/>
    <property type="match status" value="1"/>
</dbReference>
<dbReference type="Pfam" id="PF11380">
    <property type="entry name" value="Stealth_CR2"/>
    <property type="match status" value="1"/>
</dbReference>
<feature type="domain" description="Stealth protein CR3 conserved region 3" evidence="6">
    <location>
        <begin position="616"/>
        <end position="663"/>
    </location>
</feature>
<keyword evidence="8" id="KW-1185">Reference proteome</keyword>
<organism evidence="7 8">
    <name type="scientific">Elysia marginata</name>
    <dbReference type="NCBI Taxonomy" id="1093978"/>
    <lineage>
        <taxon>Eukaryota</taxon>
        <taxon>Metazoa</taxon>
        <taxon>Spiralia</taxon>
        <taxon>Lophotrochozoa</taxon>
        <taxon>Mollusca</taxon>
        <taxon>Gastropoda</taxon>
        <taxon>Heterobranchia</taxon>
        <taxon>Euthyneura</taxon>
        <taxon>Panpulmonata</taxon>
        <taxon>Sacoglossa</taxon>
        <taxon>Placobranchoidea</taxon>
        <taxon>Plakobranchidae</taxon>
        <taxon>Elysia</taxon>
    </lineage>
</organism>
<dbReference type="InterPro" id="IPR047141">
    <property type="entry name" value="Stealth"/>
</dbReference>
<feature type="non-terminal residue" evidence="7">
    <location>
        <position position="706"/>
    </location>
</feature>
<dbReference type="InterPro" id="IPR031357">
    <property type="entry name" value="Stealth_CR3"/>
</dbReference>
<dbReference type="Pfam" id="PF17101">
    <property type="entry name" value="Stealth_CR1"/>
    <property type="match status" value="1"/>
</dbReference>
<dbReference type="EMBL" id="BMAT01005050">
    <property type="protein sequence ID" value="GFR86364.1"/>
    <property type="molecule type" value="Genomic_DNA"/>
</dbReference>
<comment type="similarity">
    <text evidence="1">Belongs to the stealth family.</text>
</comment>
<keyword evidence="2" id="KW-0808">Transferase</keyword>
<keyword evidence="3" id="KW-0472">Membrane</keyword>
<reference evidence="7 8" key="1">
    <citation type="journal article" date="2021" name="Elife">
        <title>Chloroplast acquisition without the gene transfer in kleptoplastic sea slugs, Plakobranchus ocellatus.</title>
        <authorList>
            <person name="Maeda T."/>
            <person name="Takahashi S."/>
            <person name="Yoshida T."/>
            <person name="Shimamura S."/>
            <person name="Takaki Y."/>
            <person name="Nagai Y."/>
            <person name="Toyoda A."/>
            <person name="Suzuki Y."/>
            <person name="Arimoto A."/>
            <person name="Ishii H."/>
            <person name="Satoh N."/>
            <person name="Nishiyama T."/>
            <person name="Hasebe M."/>
            <person name="Maruyama T."/>
            <person name="Minagawa J."/>
            <person name="Obokata J."/>
            <person name="Shigenobu S."/>
        </authorList>
    </citation>
    <scope>NUCLEOTIDE SEQUENCE [LARGE SCALE GENOMIC DNA]</scope>
</reference>
<comment type="caution">
    <text evidence="7">The sequence shown here is derived from an EMBL/GenBank/DDBJ whole genome shotgun (WGS) entry which is preliminary data.</text>
</comment>
<evidence type="ECO:0000256" key="3">
    <source>
        <dbReference type="SAM" id="Phobius"/>
    </source>
</evidence>
<dbReference type="Pfam" id="PF17102">
    <property type="entry name" value="Stealth_CR3"/>
    <property type="match status" value="1"/>
</dbReference>
<keyword evidence="3" id="KW-0812">Transmembrane</keyword>
<dbReference type="PROSITE" id="PS00018">
    <property type="entry name" value="EF_HAND_1"/>
    <property type="match status" value="1"/>
</dbReference>
<proteinExistence type="inferred from homology"/>
<dbReference type="GO" id="GO:0005794">
    <property type="term" value="C:Golgi apparatus"/>
    <property type="evidence" value="ECO:0007669"/>
    <property type="project" value="TreeGrafter"/>
</dbReference>
<dbReference type="GO" id="GO:0003976">
    <property type="term" value="F:UDP-N-acetylglucosamine-lysosomal-enzyme N-acetylglucosaminephosphotransferase activity"/>
    <property type="evidence" value="ECO:0007669"/>
    <property type="project" value="TreeGrafter"/>
</dbReference>
<evidence type="ECO:0000313" key="8">
    <source>
        <dbReference type="Proteomes" id="UP000762676"/>
    </source>
</evidence>
<dbReference type="InterPro" id="IPR021520">
    <property type="entry name" value="Stealth_CR2"/>
</dbReference>
<dbReference type="AlphaFoldDB" id="A0AAV4GM76"/>
<dbReference type="GO" id="GO:0016256">
    <property type="term" value="P:N-glycan processing to lysosome"/>
    <property type="evidence" value="ECO:0007669"/>
    <property type="project" value="TreeGrafter"/>
</dbReference>
<gene>
    <name evidence="7" type="ORF">ElyMa_002466100</name>
</gene>